<dbReference type="GO" id="GO:0006487">
    <property type="term" value="P:protein N-linked glycosylation"/>
    <property type="evidence" value="ECO:0007669"/>
    <property type="project" value="TreeGrafter"/>
</dbReference>
<name>A0A0E3W2H5_9FIRM</name>
<comment type="catalytic activity">
    <reaction evidence="1">
        <text>D-fructose 6-phosphate + L-glutamine = D-glucosamine 6-phosphate + L-glutamate</text>
        <dbReference type="Rhea" id="RHEA:13237"/>
        <dbReference type="ChEBI" id="CHEBI:29985"/>
        <dbReference type="ChEBI" id="CHEBI:58359"/>
        <dbReference type="ChEBI" id="CHEBI:58725"/>
        <dbReference type="ChEBI" id="CHEBI:61527"/>
        <dbReference type="EC" id="2.6.1.16"/>
    </reaction>
</comment>
<evidence type="ECO:0000256" key="1">
    <source>
        <dbReference type="ARBA" id="ARBA00001031"/>
    </source>
</evidence>
<dbReference type="InterPro" id="IPR035466">
    <property type="entry name" value="GlmS/AgaS_SIS"/>
</dbReference>
<dbReference type="PROSITE" id="PS51464">
    <property type="entry name" value="SIS"/>
    <property type="match status" value="2"/>
</dbReference>
<dbReference type="PANTHER" id="PTHR10937:SF0">
    <property type="entry name" value="GLUTAMINE--FRUCTOSE-6-PHOSPHATE TRANSAMINASE (ISOMERIZING)"/>
    <property type="match status" value="1"/>
</dbReference>
<dbReference type="NCBIfam" id="TIGR01135">
    <property type="entry name" value="glmS"/>
    <property type="match status" value="1"/>
</dbReference>
<dbReference type="GO" id="GO:0005829">
    <property type="term" value="C:cytosol"/>
    <property type="evidence" value="ECO:0007669"/>
    <property type="project" value="TreeGrafter"/>
</dbReference>
<accession>A0A0E3W2H5</accession>
<feature type="domain" description="SIS" evidence="6">
    <location>
        <begin position="46"/>
        <end position="185"/>
    </location>
</feature>
<evidence type="ECO:0000256" key="5">
    <source>
        <dbReference type="ARBA" id="ARBA00022737"/>
    </source>
</evidence>
<dbReference type="AlphaFoldDB" id="A0A0E3W2H5"/>
<keyword evidence="7" id="KW-0808">Transferase</keyword>
<dbReference type="InterPro" id="IPR005855">
    <property type="entry name" value="GFAT"/>
</dbReference>
<dbReference type="InterPro" id="IPR046348">
    <property type="entry name" value="SIS_dom_sf"/>
</dbReference>
<dbReference type="InterPro" id="IPR001347">
    <property type="entry name" value="SIS_dom"/>
</dbReference>
<dbReference type="PANTHER" id="PTHR10937">
    <property type="entry name" value="GLUCOSAMINE--FRUCTOSE-6-PHOSPHATE AMINOTRANSFERASE, ISOMERIZING"/>
    <property type="match status" value="1"/>
</dbReference>
<gene>
    <name evidence="7" type="ORF">185</name>
</gene>
<feature type="domain" description="SIS" evidence="6">
    <location>
        <begin position="218"/>
        <end position="359"/>
    </location>
</feature>
<dbReference type="NCBIfam" id="NF001484">
    <property type="entry name" value="PRK00331.1"/>
    <property type="match status" value="1"/>
</dbReference>
<dbReference type="CDD" id="cd05008">
    <property type="entry name" value="SIS_GlmS_GlmD_1"/>
    <property type="match status" value="1"/>
</dbReference>
<evidence type="ECO:0000313" key="7">
    <source>
        <dbReference type="EMBL" id="CFX00667.1"/>
    </source>
</evidence>
<evidence type="ECO:0000256" key="4">
    <source>
        <dbReference type="ARBA" id="ARBA00022490"/>
    </source>
</evidence>
<dbReference type="GO" id="GO:0097367">
    <property type="term" value="F:carbohydrate derivative binding"/>
    <property type="evidence" value="ECO:0007669"/>
    <property type="project" value="InterPro"/>
</dbReference>
<sequence length="369" mass="40600">MAGDLNCEDKGDFEHFMIKEIFAGPKALRQTLNGRIKDNKIIFSGLNFEIKNINKIFIAGCGTAYHAGLVGRKAIEELTGLQVEIDLASEFAYRRVLWQAGDLLIVISQSGETADTLAALYKAKQAGIPVLAILNVPGSTMARWADAVIYTQAGPEISIASTKVYLTQLMALYLLALYLAQERGTLSEAELNTYIKSITTIDQKVEKALALQPTVKEIAGYYRDTDNAFFLGRGYDYPVAMEGALKLKETSYVHAEAYAAGELKHGSIALLNGDVLVIGLVSQDALAEKTMSNIDEIKSRGAQTIVICKESLQKYCQEYEKVIIIPDTEPWLAPLVTVVPLQLFAYYMAVFRGTEVDNPRHLTKAVTVE</sequence>
<evidence type="ECO:0000313" key="8">
    <source>
        <dbReference type="Proteomes" id="UP000045545"/>
    </source>
</evidence>
<dbReference type="GO" id="GO:0006047">
    <property type="term" value="P:UDP-N-acetylglucosamine metabolic process"/>
    <property type="evidence" value="ECO:0007669"/>
    <property type="project" value="TreeGrafter"/>
</dbReference>
<dbReference type="FunFam" id="3.40.50.10490:FF:000022">
    <property type="entry name" value="Glutamine--fructose-6-phosphate aminotransferase [isomerizing]"/>
    <property type="match status" value="1"/>
</dbReference>
<dbReference type="EMBL" id="CGIH01000004">
    <property type="protein sequence ID" value="CFX00667.1"/>
    <property type="molecule type" value="Genomic_DNA"/>
</dbReference>
<dbReference type="Gene3D" id="3.40.50.10490">
    <property type="entry name" value="Glucose-6-phosphate isomerase like protein, domain 1"/>
    <property type="match status" value="2"/>
</dbReference>
<dbReference type="RefSeq" id="WP_052729511.1">
    <property type="nucleotide sequence ID" value="NZ_CGIH01000004.1"/>
</dbReference>
<evidence type="ECO:0000256" key="3">
    <source>
        <dbReference type="ARBA" id="ARBA00016090"/>
    </source>
</evidence>
<dbReference type="GO" id="GO:0006002">
    <property type="term" value="P:fructose 6-phosphate metabolic process"/>
    <property type="evidence" value="ECO:0007669"/>
    <property type="project" value="TreeGrafter"/>
</dbReference>
<dbReference type="STRING" id="690567.185"/>
<proteinExistence type="predicted"/>
<evidence type="ECO:0000259" key="6">
    <source>
        <dbReference type="PROSITE" id="PS51464"/>
    </source>
</evidence>
<dbReference type="CDD" id="cd05009">
    <property type="entry name" value="SIS_GlmS_GlmD_2"/>
    <property type="match status" value="1"/>
</dbReference>
<keyword evidence="7" id="KW-0032">Aminotransferase</keyword>
<protein>
    <recommendedName>
        <fullName evidence="3">Glutamine--fructose-6-phosphate aminotransferase [isomerizing]</fullName>
        <ecNumber evidence="2">2.6.1.16</ecNumber>
    </recommendedName>
</protein>
<dbReference type="GO" id="GO:0004360">
    <property type="term" value="F:glutamine-fructose-6-phosphate transaminase (isomerizing) activity"/>
    <property type="evidence" value="ECO:0007669"/>
    <property type="project" value="UniProtKB-EC"/>
</dbReference>
<dbReference type="Proteomes" id="UP000045545">
    <property type="component" value="Unassembled WGS sequence"/>
</dbReference>
<reference evidence="7 8" key="1">
    <citation type="submission" date="2015-03" db="EMBL/GenBank/DDBJ databases">
        <authorList>
            <person name="Murphy D."/>
        </authorList>
    </citation>
    <scope>NUCLEOTIDE SEQUENCE [LARGE SCALE GENOMIC DNA]</scope>
    <source>
        <strain evidence="7 8">OL-4</strain>
    </source>
</reference>
<dbReference type="InterPro" id="IPR035490">
    <property type="entry name" value="GlmS/FrlB_SIS"/>
</dbReference>
<dbReference type="Pfam" id="PF01380">
    <property type="entry name" value="SIS"/>
    <property type="match status" value="2"/>
</dbReference>
<keyword evidence="5" id="KW-0677">Repeat</keyword>
<dbReference type="EC" id="2.6.1.16" evidence="2"/>
<keyword evidence="8" id="KW-1185">Reference proteome</keyword>
<evidence type="ECO:0000256" key="2">
    <source>
        <dbReference type="ARBA" id="ARBA00012916"/>
    </source>
</evidence>
<keyword evidence="4" id="KW-0963">Cytoplasm</keyword>
<dbReference type="FunFam" id="3.40.50.10490:FF:000001">
    <property type="entry name" value="Glutamine--fructose-6-phosphate aminotransferase [isomerizing]"/>
    <property type="match status" value="1"/>
</dbReference>
<dbReference type="SUPFAM" id="SSF53697">
    <property type="entry name" value="SIS domain"/>
    <property type="match status" value="1"/>
</dbReference>
<organism evidence="7 8">
    <name type="scientific">Syntrophomonas zehnderi OL-4</name>
    <dbReference type="NCBI Taxonomy" id="690567"/>
    <lineage>
        <taxon>Bacteria</taxon>
        <taxon>Bacillati</taxon>
        <taxon>Bacillota</taxon>
        <taxon>Clostridia</taxon>
        <taxon>Eubacteriales</taxon>
        <taxon>Syntrophomonadaceae</taxon>
        <taxon>Syntrophomonas</taxon>
    </lineage>
</organism>